<organism evidence="9 10">
    <name type="scientific">Yoonia maritima</name>
    <dbReference type="NCBI Taxonomy" id="1435347"/>
    <lineage>
        <taxon>Bacteria</taxon>
        <taxon>Pseudomonadati</taxon>
        <taxon>Pseudomonadota</taxon>
        <taxon>Alphaproteobacteria</taxon>
        <taxon>Rhodobacterales</taxon>
        <taxon>Paracoccaceae</taxon>
        <taxon>Yoonia</taxon>
    </lineage>
</organism>
<keyword evidence="6" id="KW-0016">Alginate biosynthesis</keyword>
<proteinExistence type="predicted"/>
<evidence type="ECO:0000256" key="2">
    <source>
        <dbReference type="ARBA" id="ARBA00005182"/>
    </source>
</evidence>
<protein>
    <submittedName>
        <fullName evidence="9">Alginate biosynthesis protein AlgX</fullName>
    </submittedName>
</protein>
<feature type="domain" description="AlgX/AlgJ SGNH hydrolase-like" evidence="8">
    <location>
        <begin position="44"/>
        <end position="309"/>
    </location>
</feature>
<evidence type="ECO:0000256" key="1">
    <source>
        <dbReference type="ARBA" id="ARBA00004418"/>
    </source>
</evidence>
<dbReference type="EMBL" id="PVTP01000005">
    <property type="protein sequence ID" value="PRY77779.1"/>
    <property type="molecule type" value="Genomic_DNA"/>
</dbReference>
<dbReference type="OrthoDB" id="5657087at2"/>
<dbReference type="AlphaFoldDB" id="A0A2T0VZP4"/>
<dbReference type="CDD" id="cd14441">
    <property type="entry name" value="AlgX_N"/>
    <property type="match status" value="1"/>
</dbReference>
<dbReference type="Proteomes" id="UP000238007">
    <property type="component" value="Unassembled WGS sequence"/>
</dbReference>
<evidence type="ECO:0000259" key="8">
    <source>
        <dbReference type="Pfam" id="PF16822"/>
    </source>
</evidence>
<evidence type="ECO:0000256" key="3">
    <source>
        <dbReference type="ARBA" id="ARBA00022679"/>
    </source>
</evidence>
<accession>A0A2T0VZP4</accession>
<dbReference type="UniPathway" id="UPA00286"/>
<evidence type="ECO:0000256" key="6">
    <source>
        <dbReference type="ARBA" id="ARBA00022841"/>
    </source>
</evidence>
<comment type="caution">
    <text evidence="9">The sequence shown here is derived from an EMBL/GenBank/DDBJ whole genome shotgun (WGS) entry which is preliminary data.</text>
</comment>
<keyword evidence="5" id="KW-0574">Periplasm</keyword>
<keyword evidence="3" id="KW-0808">Transferase</keyword>
<evidence type="ECO:0000256" key="4">
    <source>
        <dbReference type="ARBA" id="ARBA00022729"/>
    </source>
</evidence>
<reference evidence="9 10" key="1">
    <citation type="submission" date="2018-03" db="EMBL/GenBank/DDBJ databases">
        <title>Genomic Encyclopedia of Archaeal and Bacterial Type Strains, Phase II (KMG-II): from individual species to whole genera.</title>
        <authorList>
            <person name="Goeker M."/>
        </authorList>
    </citation>
    <scope>NUCLEOTIDE SEQUENCE [LARGE SCALE GENOMIC DNA]</scope>
    <source>
        <strain evidence="9 10">DSM 101533</strain>
    </source>
</reference>
<keyword evidence="10" id="KW-1185">Reference proteome</keyword>
<evidence type="ECO:0000313" key="10">
    <source>
        <dbReference type="Proteomes" id="UP000238007"/>
    </source>
</evidence>
<dbReference type="GO" id="GO:0042597">
    <property type="term" value="C:periplasmic space"/>
    <property type="evidence" value="ECO:0007669"/>
    <property type="project" value="UniProtKB-SubCell"/>
</dbReference>
<dbReference type="GO" id="GO:0042121">
    <property type="term" value="P:alginic acid biosynthetic process"/>
    <property type="evidence" value="ECO:0007669"/>
    <property type="project" value="UniProtKB-UniPathway"/>
</dbReference>
<gene>
    <name evidence="9" type="ORF">CLV80_105263</name>
</gene>
<feature type="signal peptide" evidence="7">
    <location>
        <begin position="1"/>
        <end position="25"/>
    </location>
</feature>
<sequence length="443" mass="48853">MKQRNLKLACIALSAFSMMPNIAVAESMFGCAGLETDTELPSLEGKDGVFFRIKTDLRMNHPFSDQNVEFISELSQALAENGTTLIFVPIPTKSVTMPDYLPEEAALYGFDLGIATAVHDDILDRLNAAGVITVDAREAMMEAEELPFFKADFHWSHIGARHTAEAIAEKIKSLPEYADLDHTPFETVEEGIEISFSGMRRDLQEHCVKTLPEAEIMTYSTTQTEEIDLGDGGLDLFGEDDLTIPIALLGTSFSDSPVNNFPGFIAQYTELEVVNYALTGGNQYGAMTSYLTSTEFQETRPRFLVWENPIYTNLAQYGDQPMRELIAAAGQTCTVPLEAQVNEANNVVTVDLTDYELGPEDTIFIDIHQLAGTSANFLFQSHDGLTRSKFIERGERQSRTGRFYMPLSGLWADGAASVDISTSGPFTSQPSVFACTTQTKEEI</sequence>
<feature type="chain" id="PRO_5015442063" evidence="7">
    <location>
        <begin position="26"/>
        <end position="443"/>
    </location>
</feature>
<evidence type="ECO:0000256" key="7">
    <source>
        <dbReference type="SAM" id="SignalP"/>
    </source>
</evidence>
<dbReference type="InterPro" id="IPR034655">
    <property type="entry name" value="AlgX_N"/>
</dbReference>
<dbReference type="InterPro" id="IPR031811">
    <property type="entry name" value="ALGX/ALGJ_SGNH-like"/>
</dbReference>
<keyword evidence="4 7" id="KW-0732">Signal</keyword>
<name>A0A2T0VZP4_9RHOB</name>
<comment type="subcellular location">
    <subcellularLocation>
        <location evidence="1">Periplasm</location>
    </subcellularLocation>
</comment>
<dbReference type="RefSeq" id="WP_106357488.1">
    <property type="nucleotide sequence ID" value="NZ_PVTP01000005.1"/>
</dbReference>
<evidence type="ECO:0000313" key="9">
    <source>
        <dbReference type="EMBL" id="PRY77779.1"/>
    </source>
</evidence>
<dbReference type="GO" id="GO:0016740">
    <property type="term" value="F:transferase activity"/>
    <property type="evidence" value="ECO:0007669"/>
    <property type="project" value="UniProtKB-KW"/>
</dbReference>
<dbReference type="Pfam" id="PF16822">
    <property type="entry name" value="ALGX"/>
    <property type="match status" value="1"/>
</dbReference>
<evidence type="ECO:0000256" key="5">
    <source>
        <dbReference type="ARBA" id="ARBA00022764"/>
    </source>
</evidence>
<comment type="pathway">
    <text evidence="2">Glycan biosynthesis; alginate biosynthesis.</text>
</comment>